<evidence type="ECO:0000313" key="7">
    <source>
        <dbReference type="EMBL" id="WAH42955.1"/>
    </source>
</evidence>
<evidence type="ECO:0000259" key="6">
    <source>
        <dbReference type="PROSITE" id="PS51935"/>
    </source>
</evidence>
<sequence length="180" mass="19314">MNTRYKMIASGMLGGVIVIIAVIAFHFLGPSLKPAASSPKPTSTPTTNPSNVIIKLVPTKPVNTSHQTQLNATVQQMLSNPSGVSFDASGFLQYVYAQVGVQLPRTIAEQSQVGTMVARTDLEEGDLVFFDLDGTNGTATFDGVYLGNNQFAAVTGHGLMAINLNNAYWSDKFLYGRRVL</sequence>
<evidence type="ECO:0000256" key="5">
    <source>
        <dbReference type="SAM" id="Phobius"/>
    </source>
</evidence>
<keyword evidence="5" id="KW-1133">Transmembrane helix</keyword>
<keyword evidence="3" id="KW-0378">Hydrolase</keyword>
<evidence type="ECO:0000256" key="4">
    <source>
        <dbReference type="ARBA" id="ARBA00022807"/>
    </source>
</evidence>
<dbReference type="PANTHER" id="PTHR47053">
    <property type="entry name" value="MUREIN DD-ENDOPEPTIDASE MEPH-RELATED"/>
    <property type="match status" value="1"/>
</dbReference>
<protein>
    <submittedName>
        <fullName evidence="7">C40 family peptidase</fullName>
    </submittedName>
</protein>
<dbReference type="EMBL" id="CP104067">
    <property type="protein sequence ID" value="WAH42955.1"/>
    <property type="molecule type" value="Genomic_DNA"/>
</dbReference>
<evidence type="ECO:0000313" key="8">
    <source>
        <dbReference type="Proteomes" id="UP001164761"/>
    </source>
</evidence>
<gene>
    <name evidence="7" type="ORF">NZD89_05925</name>
</gene>
<dbReference type="InterPro" id="IPR000064">
    <property type="entry name" value="NLP_P60_dom"/>
</dbReference>
<dbReference type="SUPFAM" id="SSF54001">
    <property type="entry name" value="Cysteine proteinases"/>
    <property type="match status" value="1"/>
</dbReference>
<accession>A0ABY6ZJJ7</accession>
<reference evidence="7" key="1">
    <citation type="submission" date="2022-08" db="EMBL/GenBank/DDBJ databases">
        <title>Alicyclobacillus fastidiosus DSM 17978, complete genome.</title>
        <authorList>
            <person name="Wang Q."/>
            <person name="Cai R."/>
            <person name="Wang Z."/>
        </authorList>
    </citation>
    <scope>NUCLEOTIDE SEQUENCE</scope>
    <source>
        <strain evidence="7">DSM 17978</strain>
    </source>
</reference>
<keyword evidence="2" id="KW-0645">Protease</keyword>
<evidence type="ECO:0000256" key="1">
    <source>
        <dbReference type="ARBA" id="ARBA00007074"/>
    </source>
</evidence>
<dbReference type="InterPro" id="IPR051202">
    <property type="entry name" value="Peptidase_C40"/>
</dbReference>
<evidence type="ECO:0000256" key="3">
    <source>
        <dbReference type="ARBA" id="ARBA00022801"/>
    </source>
</evidence>
<organism evidence="7 8">
    <name type="scientific">Alicyclobacillus fastidiosus</name>
    <dbReference type="NCBI Taxonomy" id="392011"/>
    <lineage>
        <taxon>Bacteria</taxon>
        <taxon>Bacillati</taxon>
        <taxon>Bacillota</taxon>
        <taxon>Bacilli</taxon>
        <taxon>Bacillales</taxon>
        <taxon>Alicyclobacillaceae</taxon>
        <taxon>Alicyclobacillus</taxon>
    </lineage>
</organism>
<keyword evidence="5" id="KW-0812">Transmembrane</keyword>
<proteinExistence type="inferred from homology"/>
<dbReference type="Proteomes" id="UP001164761">
    <property type="component" value="Chromosome"/>
</dbReference>
<feature type="transmembrane region" description="Helical" evidence="5">
    <location>
        <begin position="7"/>
        <end position="28"/>
    </location>
</feature>
<keyword evidence="5" id="KW-0472">Membrane</keyword>
<dbReference type="Pfam" id="PF00877">
    <property type="entry name" value="NLPC_P60"/>
    <property type="match status" value="1"/>
</dbReference>
<dbReference type="InterPro" id="IPR038765">
    <property type="entry name" value="Papain-like_cys_pep_sf"/>
</dbReference>
<dbReference type="RefSeq" id="WP_268006833.1">
    <property type="nucleotide sequence ID" value="NZ_BSUT01000001.1"/>
</dbReference>
<keyword evidence="8" id="KW-1185">Reference proteome</keyword>
<dbReference type="PROSITE" id="PS51935">
    <property type="entry name" value="NLPC_P60"/>
    <property type="match status" value="1"/>
</dbReference>
<name>A0ABY6ZJJ7_9BACL</name>
<dbReference type="PANTHER" id="PTHR47053:SF1">
    <property type="entry name" value="MUREIN DD-ENDOPEPTIDASE MEPH-RELATED"/>
    <property type="match status" value="1"/>
</dbReference>
<comment type="similarity">
    <text evidence="1">Belongs to the peptidase C40 family.</text>
</comment>
<evidence type="ECO:0000256" key="2">
    <source>
        <dbReference type="ARBA" id="ARBA00022670"/>
    </source>
</evidence>
<feature type="domain" description="NlpC/P60" evidence="6">
    <location>
        <begin position="56"/>
        <end position="180"/>
    </location>
</feature>
<dbReference type="Gene3D" id="3.90.1720.10">
    <property type="entry name" value="endopeptidase domain like (from Nostoc punctiforme)"/>
    <property type="match status" value="1"/>
</dbReference>
<keyword evidence="4" id="KW-0788">Thiol protease</keyword>